<name>A0A1E7LC56_9ACTN</name>
<protein>
    <submittedName>
        <fullName evidence="1">Uncharacterized protein</fullName>
    </submittedName>
</protein>
<accession>A0A1E7LC56</accession>
<dbReference type="EMBL" id="LJGW01000039">
    <property type="protein sequence ID" value="OEV13812.1"/>
    <property type="molecule type" value="Genomic_DNA"/>
</dbReference>
<evidence type="ECO:0000313" key="2">
    <source>
        <dbReference type="Proteomes" id="UP000176005"/>
    </source>
</evidence>
<dbReference type="RefSeq" id="WP_070014678.1">
    <property type="nucleotide sequence ID" value="NZ_LJGW01000039.1"/>
</dbReference>
<comment type="caution">
    <text evidence="1">The sequence shown here is derived from an EMBL/GenBank/DDBJ whole genome shotgun (WGS) entry which is preliminary data.</text>
</comment>
<dbReference type="AlphaFoldDB" id="A0A1E7LC56"/>
<gene>
    <name evidence="1" type="ORF">AN218_01895</name>
</gene>
<sequence length="83" mass="9156">MDSTQQERQRTIRRLMNSAPPELLRAVLERVLETTAEAQEGPDIGSYGRGGCLPTEVVDAEYEGRNHVGDDVDSEILSVLKGE</sequence>
<dbReference type="Proteomes" id="UP000176005">
    <property type="component" value="Unassembled WGS sequence"/>
</dbReference>
<organism evidence="1 2">
    <name type="scientific">Streptomyces nanshensis</name>
    <dbReference type="NCBI Taxonomy" id="518642"/>
    <lineage>
        <taxon>Bacteria</taxon>
        <taxon>Bacillati</taxon>
        <taxon>Actinomycetota</taxon>
        <taxon>Actinomycetes</taxon>
        <taxon>Kitasatosporales</taxon>
        <taxon>Streptomycetaceae</taxon>
        <taxon>Streptomyces</taxon>
    </lineage>
</organism>
<reference evidence="1 2" key="1">
    <citation type="journal article" date="2016" name="Front. Microbiol.">
        <title>Comparative Genomics Analysis of Streptomyces Species Reveals Their Adaptation to the Marine Environment and Their Diversity at the Genomic Level.</title>
        <authorList>
            <person name="Tian X."/>
            <person name="Zhang Z."/>
            <person name="Yang T."/>
            <person name="Chen M."/>
            <person name="Li J."/>
            <person name="Chen F."/>
            <person name="Yang J."/>
            <person name="Li W."/>
            <person name="Zhang B."/>
            <person name="Zhang Z."/>
            <person name="Wu J."/>
            <person name="Zhang C."/>
            <person name="Long L."/>
            <person name="Xiao J."/>
        </authorList>
    </citation>
    <scope>NUCLEOTIDE SEQUENCE [LARGE SCALE GENOMIC DNA]</scope>
    <source>
        <strain evidence="1 2">SCSIO 10429</strain>
    </source>
</reference>
<keyword evidence="2" id="KW-1185">Reference proteome</keyword>
<evidence type="ECO:0000313" key="1">
    <source>
        <dbReference type="EMBL" id="OEV13812.1"/>
    </source>
</evidence>
<proteinExistence type="predicted"/>